<feature type="domain" description="AB hydrolase-1" evidence="1">
    <location>
        <begin position="36"/>
        <end position="271"/>
    </location>
</feature>
<dbReference type="PANTHER" id="PTHR43798:SF33">
    <property type="entry name" value="HYDROLASE, PUTATIVE (AFU_ORTHOLOGUE AFUA_2G14860)-RELATED"/>
    <property type="match status" value="1"/>
</dbReference>
<dbReference type="Gene3D" id="3.40.50.1820">
    <property type="entry name" value="alpha/beta hydrolase"/>
    <property type="match status" value="1"/>
</dbReference>
<dbReference type="PRINTS" id="PR00111">
    <property type="entry name" value="ABHYDROLASE"/>
</dbReference>
<evidence type="ECO:0000313" key="2">
    <source>
        <dbReference type="EMBL" id="GAC68591.1"/>
    </source>
</evidence>
<comment type="caution">
    <text evidence="2">The sequence shown here is derived from an EMBL/GenBank/DDBJ whole genome shotgun (WGS) entry which is preliminary data.</text>
</comment>
<dbReference type="SUPFAM" id="SSF53474">
    <property type="entry name" value="alpha/beta-Hydrolases"/>
    <property type="match status" value="1"/>
</dbReference>
<dbReference type="GO" id="GO:0016020">
    <property type="term" value="C:membrane"/>
    <property type="evidence" value="ECO:0007669"/>
    <property type="project" value="TreeGrafter"/>
</dbReference>
<gene>
    <name evidence="2" type="ORF">GS4_16_01220</name>
</gene>
<dbReference type="STRING" id="1223545.GS4_16_01220"/>
<reference evidence="2 3" key="1">
    <citation type="submission" date="2013-01" db="EMBL/GenBank/DDBJ databases">
        <title>Whole genome shotgun sequence of Gordonia soli NBRC 108243.</title>
        <authorList>
            <person name="Isaki-Nakamura S."/>
            <person name="Hosoyama A."/>
            <person name="Tsuchikane K."/>
            <person name="Ando Y."/>
            <person name="Baba S."/>
            <person name="Ohji S."/>
            <person name="Hamada M."/>
            <person name="Tamura T."/>
            <person name="Yamazoe A."/>
            <person name="Yamazaki S."/>
            <person name="Fujita N."/>
        </authorList>
    </citation>
    <scope>NUCLEOTIDE SEQUENCE [LARGE SCALE GENOMIC DNA]</scope>
    <source>
        <strain evidence="2 3">NBRC 108243</strain>
    </source>
</reference>
<dbReference type="AlphaFoldDB" id="M0QJX5"/>
<accession>M0QJX5</accession>
<evidence type="ECO:0000313" key="3">
    <source>
        <dbReference type="Proteomes" id="UP000011666"/>
    </source>
</evidence>
<dbReference type="InterPro" id="IPR000073">
    <property type="entry name" value="AB_hydrolase_1"/>
</dbReference>
<dbReference type="eggNOG" id="COG2267">
    <property type="taxonomic scope" value="Bacteria"/>
</dbReference>
<keyword evidence="3" id="KW-1185">Reference proteome</keyword>
<dbReference type="PANTHER" id="PTHR43798">
    <property type="entry name" value="MONOACYLGLYCEROL LIPASE"/>
    <property type="match status" value="1"/>
</dbReference>
<dbReference type="Proteomes" id="UP000011666">
    <property type="component" value="Unassembled WGS sequence"/>
</dbReference>
<protein>
    <submittedName>
        <fullName evidence="2">Putative hydrolase</fullName>
    </submittedName>
</protein>
<proteinExistence type="predicted"/>
<keyword evidence="2" id="KW-0378">Hydrolase</keyword>
<name>M0QJX5_9ACTN</name>
<dbReference type="Pfam" id="PF12697">
    <property type="entry name" value="Abhydrolase_6"/>
    <property type="match status" value="1"/>
</dbReference>
<dbReference type="InterPro" id="IPR029058">
    <property type="entry name" value="AB_hydrolase_fold"/>
</dbReference>
<dbReference type="InterPro" id="IPR050266">
    <property type="entry name" value="AB_hydrolase_sf"/>
</dbReference>
<dbReference type="EMBL" id="BANX01000016">
    <property type="protein sequence ID" value="GAC68591.1"/>
    <property type="molecule type" value="Genomic_DNA"/>
</dbReference>
<dbReference type="GO" id="GO:0016787">
    <property type="term" value="F:hydrolase activity"/>
    <property type="evidence" value="ECO:0007669"/>
    <property type="project" value="UniProtKB-KW"/>
</dbReference>
<sequence>MIAMGVELPEPTYLTVDGVAVATWVLGPTAGAVDDVVMCHGTPWSAQVWAGIAHHLSRDRRVFLWDMPGYGRSIDPGAPLDLATQMARFAQLQTLWGASRPHIVAHDIGGAVALGAHLLHGSEYKSLFLWDIVTLDPWGSPFFRLVADNAAVFERLPAALHTALVREYIAGAGNHLLSDEWLDRLCRPWIDEVGQTTFYRQIAALRPEHTRPLVDRLSKVRCRTRVGWGADDPWIPVEQAGRLRELLPDDPEVVVLDGVGHLAPVQAPTEVGAAISDWLALLHTGGDAHRRR</sequence>
<organism evidence="2 3">
    <name type="scientific">Gordonia soli NBRC 108243</name>
    <dbReference type="NCBI Taxonomy" id="1223545"/>
    <lineage>
        <taxon>Bacteria</taxon>
        <taxon>Bacillati</taxon>
        <taxon>Actinomycetota</taxon>
        <taxon>Actinomycetes</taxon>
        <taxon>Mycobacteriales</taxon>
        <taxon>Gordoniaceae</taxon>
        <taxon>Gordonia</taxon>
    </lineage>
</organism>
<evidence type="ECO:0000259" key="1">
    <source>
        <dbReference type="Pfam" id="PF12697"/>
    </source>
</evidence>